<dbReference type="PANTHER" id="PTHR42997">
    <property type="entry name" value="HIT FAMILY HYDROLASE"/>
    <property type="match status" value="1"/>
</dbReference>
<proteinExistence type="predicted"/>
<accession>A0A7X1B687</accession>
<dbReference type="InterPro" id="IPR011146">
    <property type="entry name" value="HIT-like"/>
</dbReference>
<dbReference type="CDD" id="cd01275">
    <property type="entry name" value="FHIT"/>
    <property type="match status" value="1"/>
</dbReference>
<evidence type="ECO:0000256" key="3">
    <source>
        <dbReference type="PIRSR" id="PIRSR639383-2"/>
    </source>
</evidence>
<dbReference type="PROSITE" id="PS51084">
    <property type="entry name" value="HIT_2"/>
    <property type="match status" value="1"/>
</dbReference>
<feature type="binding site" evidence="3">
    <location>
        <begin position="104"/>
        <end position="107"/>
    </location>
    <ligand>
        <name>substrate</name>
    </ligand>
</feature>
<dbReference type="EMBL" id="JACHVC010000008">
    <property type="protein sequence ID" value="MBC2606144.1"/>
    <property type="molecule type" value="Genomic_DNA"/>
</dbReference>
<feature type="active site" description="Tele-AMP-histidine intermediate" evidence="2">
    <location>
        <position position="112"/>
    </location>
</feature>
<keyword evidence="7" id="KW-1185">Reference proteome</keyword>
<sequence length="154" mass="17616">MEYVKQEKTPAERHPFVELPKMDDDRATLVLSREKHSFILMNRYPYNAGHLLILPYREVPDLENLSDEELLCFTKTTLKAKKLLAKALRPNGFNIGINLGEAAGAGVPKHLHQHVVPRWSGDTNFMPVLGSTRVLPQSLEAMWDHLKETLENEF</sequence>
<feature type="short sequence motif" description="Histidine triad motif" evidence="4">
    <location>
        <begin position="110"/>
        <end position="114"/>
    </location>
</feature>
<evidence type="ECO:0000256" key="4">
    <source>
        <dbReference type="PROSITE-ProRule" id="PRU00464"/>
    </source>
</evidence>
<dbReference type="GO" id="GO:0000166">
    <property type="term" value="F:nucleotide binding"/>
    <property type="evidence" value="ECO:0007669"/>
    <property type="project" value="UniProtKB-KW"/>
</dbReference>
<reference evidence="6 7" key="1">
    <citation type="submission" date="2020-07" db="EMBL/GenBank/DDBJ databases">
        <authorList>
            <person name="Feng X."/>
        </authorList>
    </citation>
    <scope>NUCLEOTIDE SEQUENCE [LARGE SCALE GENOMIC DNA]</scope>
    <source>
        <strain evidence="6 7">JCM23202</strain>
    </source>
</reference>
<protein>
    <submittedName>
        <fullName evidence="6">HIT domain-containing protein</fullName>
    </submittedName>
</protein>
<dbReference type="PANTHER" id="PTHR42997:SF1">
    <property type="entry name" value="AP-4-A PHOSPHORYLASE"/>
    <property type="match status" value="1"/>
</dbReference>
<dbReference type="SUPFAM" id="SSF54197">
    <property type="entry name" value="HIT-like"/>
    <property type="match status" value="1"/>
</dbReference>
<evidence type="ECO:0000259" key="5">
    <source>
        <dbReference type="PROSITE" id="PS51084"/>
    </source>
</evidence>
<name>A0A7X1B687_9BACT</name>
<feature type="domain" description="HIT" evidence="5">
    <location>
        <begin position="15"/>
        <end position="125"/>
    </location>
</feature>
<evidence type="ECO:0000313" key="6">
    <source>
        <dbReference type="EMBL" id="MBC2606144.1"/>
    </source>
</evidence>
<dbReference type="InterPro" id="IPR036265">
    <property type="entry name" value="HIT-like_sf"/>
</dbReference>
<dbReference type="GO" id="GO:0003824">
    <property type="term" value="F:catalytic activity"/>
    <property type="evidence" value="ECO:0007669"/>
    <property type="project" value="InterPro"/>
</dbReference>
<dbReference type="InterPro" id="IPR039383">
    <property type="entry name" value="FHIT"/>
</dbReference>
<comment type="caution">
    <text evidence="6">The sequence shown here is derived from an EMBL/GenBank/DDBJ whole genome shotgun (WGS) entry which is preliminary data.</text>
</comment>
<gene>
    <name evidence="6" type="ORF">H5P27_08805</name>
</gene>
<evidence type="ECO:0000313" key="7">
    <source>
        <dbReference type="Proteomes" id="UP000526501"/>
    </source>
</evidence>
<dbReference type="AlphaFoldDB" id="A0A7X1B687"/>
<keyword evidence="1" id="KW-0547">Nucleotide-binding</keyword>
<dbReference type="Pfam" id="PF01230">
    <property type="entry name" value="HIT"/>
    <property type="match status" value="1"/>
</dbReference>
<feature type="binding site" evidence="3">
    <location>
        <position position="42"/>
    </location>
    <ligand>
        <name>substrate</name>
    </ligand>
</feature>
<evidence type="ECO:0000256" key="1">
    <source>
        <dbReference type="ARBA" id="ARBA00022741"/>
    </source>
</evidence>
<evidence type="ECO:0000256" key="2">
    <source>
        <dbReference type="PIRSR" id="PIRSR639383-1"/>
    </source>
</evidence>
<organism evidence="6 7">
    <name type="scientific">Pelagicoccus albus</name>
    <dbReference type="NCBI Taxonomy" id="415222"/>
    <lineage>
        <taxon>Bacteria</taxon>
        <taxon>Pseudomonadati</taxon>
        <taxon>Verrucomicrobiota</taxon>
        <taxon>Opitutia</taxon>
        <taxon>Puniceicoccales</taxon>
        <taxon>Pelagicoccaceae</taxon>
        <taxon>Pelagicoccus</taxon>
    </lineage>
</organism>
<dbReference type="Proteomes" id="UP000526501">
    <property type="component" value="Unassembled WGS sequence"/>
</dbReference>
<dbReference type="Gene3D" id="3.30.428.10">
    <property type="entry name" value="HIT-like"/>
    <property type="match status" value="1"/>
</dbReference>
<dbReference type="InterPro" id="IPR052908">
    <property type="entry name" value="AP-4-A_phosphorylase"/>
</dbReference>
<feature type="binding site" evidence="3">
    <location>
        <position position="114"/>
    </location>
    <ligand>
        <name>substrate</name>
    </ligand>
</feature>